<gene>
    <name evidence="1" type="ORF">GCM10023331_36830</name>
</gene>
<keyword evidence="2" id="KW-1185">Reference proteome</keyword>
<proteinExistence type="predicted"/>
<protein>
    <submittedName>
        <fullName evidence="1">Uncharacterized protein</fullName>
    </submittedName>
</protein>
<accession>A0ABP9DJB5</accession>
<evidence type="ECO:0000313" key="1">
    <source>
        <dbReference type="EMBL" id="GAA4848719.1"/>
    </source>
</evidence>
<evidence type="ECO:0000313" key="2">
    <source>
        <dbReference type="Proteomes" id="UP001500298"/>
    </source>
</evidence>
<sequence>MQLKELYQLEKSQRNQLMHAEEALERLIFDEEEFLLLEAIYENDATMPVVIDGVSFSESALNTIKAVYDAIDFEEKIPWPMDWGDSLSGVQIALAEEILYKMDDVEEVWEYEDEDRWEYSPYIQQLGVLFMMSEIDKNFGEEEEAEAGQLTKGEYDFLEAIYNSTVSEGTFDGVTFSEEDMDYIRVVLSASSLMHEVKFSLQQEKFLKDLLNKCRWLNEEEGAEEDTFNTFTIHELFEMDLSATSDTDKFFSPAQMELLAAVFGNGKKVTINEVDYPSEALDQLRALWTAELDWEKDVVPQGLSDKQLLLAEEIWDIYKGQFEVNLMDDEDEKMPLDIEVLFMMDELEREEMKALGELDGDLLFDHEQFALLKACFSVDKKPLELTEGLRSLKFTVEQLVYLEKLFKFEGVEEELEELLSEEQQRLVVRILQTVEELK</sequence>
<name>A0ABP9DJB5_9BACT</name>
<organism evidence="1 2">
    <name type="scientific">Algivirga pacifica</name>
    <dbReference type="NCBI Taxonomy" id="1162670"/>
    <lineage>
        <taxon>Bacteria</taxon>
        <taxon>Pseudomonadati</taxon>
        <taxon>Bacteroidota</taxon>
        <taxon>Cytophagia</taxon>
        <taxon>Cytophagales</taxon>
        <taxon>Flammeovirgaceae</taxon>
        <taxon>Algivirga</taxon>
    </lineage>
</organism>
<dbReference type="Proteomes" id="UP001500298">
    <property type="component" value="Unassembled WGS sequence"/>
</dbReference>
<dbReference type="EMBL" id="BAABJX010000059">
    <property type="protein sequence ID" value="GAA4848719.1"/>
    <property type="molecule type" value="Genomic_DNA"/>
</dbReference>
<reference evidence="2" key="1">
    <citation type="journal article" date="2019" name="Int. J. Syst. Evol. Microbiol.">
        <title>The Global Catalogue of Microorganisms (GCM) 10K type strain sequencing project: providing services to taxonomists for standard genome sequencing and annotation.</title>
        <authorList>
            <consortium name="The Broad Institute Genomics Platform"/>
            <consortium name="The Broad Institute Genome Sequencing Center for Infectious Disease"/>
            <person name="Wu L."/>
            <person name="Ma J."/>
        </authorList>
    </citation>
    <scope>NUCLEOTIDE SEQUENCE [LARGE SCALE GENOMIC DNA]</scope>
    <source>
        <strain evidence="2">JCM 18326</strain>
    </source>
</reference>
<dbReference type="RefSeq" id="WP_345374519.1">
    <property type="nucleotide sequence ID" value="NZ_BAABJX010000059.1"/>
</dbReference>
<comment type="caution">
    <text evidence="1">The sequence shown here is derived from an EMBL/GenBank/DDBJ whole genome shotgun (WGS) entry which is preliminary data.</text>
</comment>